<protein>
    <submittedName>
        <fullName evidence="7">WD repeat-containing protein 49-like</fullName>
    </submittedName>
</protein>
<feature type="repeat" description="WD" evidence="3">
    <location>
        <begin position="666"/>
        <end position="697"/>
    </location>
</feature>
<dbReference type="InterPro" id="IPR002048">
    <property type="entry name" value="EF_hand_dom"/>
</dbReference>
<dbReference type="InterPro" id="IPR001680">
    <property type="entry name" value="WD40_rpt"/>
</dbReference>
<feature type="region of interest" description="Disordered" evidence="4">
    <location>
        <begin position="1"/>
        <end position="75"/>
    </location>
</feature>
<dbReference type="InterPro" id="IPR020472">
    <property type="entry name" value="WD40_PAC1"/>
</dbReference>
<dbReference type="PROSITE" id="PS50222">
    <property type="entry name" value="EF_HAND_2"/>
    <property type="match status" value="1"/>
</dbReference>
<feature type="domain" description="EF-hand" evidence="5">
    <location>
        <begin position="125"/>
        <end position="160"/>
    </location>
</feature>
<organism evidence="6 7">
    <name type="scientific">Branchiostoma belcheri</name>
    <name type="common">Amphioxus</name>
    <dbReference type="NCBI Taxonomy" id="7741"/>
    <lineage>
        <taxon>Eukaryota</taxon>
        <taxon>Metazoa</taxon>
        <taxon>Chordata</taxon>
        <taxon>Cephalochordata</taxon>
        <taxon>Leptocardii</taxon>
        <taxon>Amphioxiformes</taxon>
        <taxon>Branchiostomatidae</taxon>
        <taxon>Branchiostoma</taxon>
    </lineage>
</organism>
<dbReference type="Gene3D" id="1.10.238.10">
    <property type="entry name" value="EF-hand"/>
    <property type="match status" value="1"/>
</dbReference>
<feature type="repeat" description="WD" evidence="3">
    <location>
        <begin position="531"/>
        <end position="572"/>
    </location>
</feature>
<dbReference type="OrthoDB" id="10251381at2759"/>
<feature type="compositionally biased region" description="Polar residues" evidence="4">
    <location>
        <begin position="10"/>
        <end position="19"/>
    </location>
</feature>
<dbReference type="KEGG" id="bbel:109481821"/>
<feature type="compositionally biased region" description="Polar residues" evidence="4">
    <location>
        <begin position="718"/>
        <end position="730"/>
    </location>
</feature>
<dbReference type="PRINTS" id="PR00320">
    <property type="entry name" value="GPROTEINBRPT"/>
</dbReference>
<feature type="compositionally biased region" description="Basic and acidic residues" evidence="4">
    <location>
        <begin position="22"/>
        <end position="34"/>
    </location>
</feature>
<dbReference type="InterPro" id="IPR036322">
    <property type="entry name" value="WD40_repeat_dom_sf"/>
</dbReference>
<dbReference type="Pfam" id="PF00400">
    <property type="entry name" value="WD40"/>
    <property type="match status" value="5"/>
</dbReference>
<dbReference type="Proteomes" id="UP000515135">
    <property type="component" value="Unplaced"/>
</dbReference>
<dbReference type="GeneID" id="109481821"/>
<proteinExistence type="predicted"/>
<dbReference type="PROSITE" id="PS50082">
    <property type="entry name" value="WD_REPEATS_2"/>
    <property type="match status" value="4"/>
</dbReference>
<feature type="region of interest" description="Disordered" evidence="4">
    <location>
        <begin position="710"/>
        <end position="730"/>
    </location>
</feature>
<keyword evidence="1 3" id="KW-0853">WD repeat</keyword>
<evidence type="ECO:0000313" key="6">
    <source>
        <dbReference type="Proteomes" id="UP000515135"/>
    </source>
</evidence>
<dbReference type="SUPFAM" id="SSF47473">
    <property type="entry name" value="EF-hand"/>
    <property type="match status" value="1"/>
</dbReference>
<dbReference type="InterPro" id="IPR019775">
    <property type="entry name" value="WD40_repeat_CS"/>
</dbReference>
<dbReference type="InterPro" id="IPR011992">
    <property type="entry name" value="EF-hand-dom_pair"/>
</dbReference>
<evidence type="ECO:0000256" key="3">
    <source>
        <dbReference type="PROSITE-ProRule" id="PRU00221"/>
    </source>
</evidence>
<keyword evidence="6" id="KW-1185">Reference proteome</keyword>
<feature type="repeat" description="WD" evidence="3">
    <location>
        <begin position="445"/>
        <end position="486"/>
    </location>
</feature>
<keyword evidence="2" id="KW-0677">Repeat</keyword>
<feature type="compositionally biased region" description="Polar residues" evidence="4">
    <location>
        <begin position="1111"/>
        <end position="1135"/>
    </location>
</feature>
<evidence type="ECO:0000259" key="5">
    <source>
        <dbReference type="PROSITE" id="PS50222"/>
    </source>
</evidence>
<evidence type="ECO:0000256" key="2">
    <source>
        <dbReference type="ARBA" id="ARBA00022737"/>
    </source>
</evidence>
<feature type="compositionally biased region" description="Low complexity" evidence="4">
    <location>
        <begin position="1164"/>
        <end position="1176"/>
    </location>
</feature>
<reference evidence="7" key="1">
    <citation type="submission" date="2025-08" db="UniProtKB">
        <authorList>
            <consortium name="RefSeq"/>
        </authorList>
    </citation>
    <scope>IDENTIFICATION</scope>
    <source>
        <tissue evidence="7">Gonad</tissue>
    </source>
</reference>
<dbReference type="PROSITE" id="PS00678">
    <property type="entry name" value="WD_REPEATS_1"/>
    <property type="match status" value="1"/>
</dbReference>
<dbReference type="AlphaFoldDB" id="A0A6P5ADY0"/>
<dbReference type="Gene3D" id="2.130.10.10">
    <property type="entry name" value="YVTN repeat-like/Quinoprotein amine dehydrogenase"/>
    <property type="match status" value="3"/>
</dbReference>
<name>A0A6P5ADY0_BRABE</name>
<sequence length="1176" mass="132343">MEAKARDSENSSTVLPNGTNGEGEKEEAGAEREAVTSTAELPGPRKAGRGKDTAQPPPSSAASTGTDRETKILPFGGEKIESRLNVLELQAMQEAFMIEGSGYDNKLSLDKEEFIQKMTDILKRQSNEEYAELFDKIDVTKDGYVDWDKIASHMLLEYYEKDDRVKATQVPQWKDLKVLQSPHKDTIQKIKYHKATQRYISISKEGCVALWSPQCKLQKSVTISVDSVKDKDLWVSDYVLLPNINKIALSLTSKEILFYDLSTKLDFSCQYKVEGLEYTPLSLDYWSNPDNPSEAFLVFGDVGGQVTALNFTSTHIALFERPTPPVGEEEAEVTVTVQLSNIAKGRDKYCKMARHREHNGEWTRQVRYAAHLECFISCSTTARSSMVLGWVEKAARSMRTISFNVSQGIHCFDYHEQMNLIVTGGVNHHVSLWNPYVTSKPIGLLRGHMASVVNVQFNTTKGQILSFSKDKVLRVWDIQQQLCLQRVAGIFPKGPEVYTFLQFDEERLKMFITFNNQLTLLEMKPEMKDKILSHDKPITSVLYNRTYNQVISGCQGSTVTVWIIDSGQKVKQFENCHGNAEITTMALDPSDTRLYTAGTDGTVKVWDFNGHCHHLLNAGRDSAVDITQVLVLKRTVLVMGWDRMITVFRFQAFNTYTVQPSDWKGGQEHQDDILCGAFSDPNTLATGSYDGEIILWNNQGERASRHLRQRVRQKGKTSTRQTTTAGSVPTVTRQGTVSSLTSTDEKAALSREVTLLSLEDEENSEFGNPITRMLFLEERRDNLEGGGNLVSCGGNGFVRFWSTGDSSLVSEFLAHPHIGSIIMATDDSNRYLATGDVDGNAKVWNIEEYCLKHNPDGPVCTDPPPLLCNQTPHLDSINQMLFCRRNDCDLIVSCSSDCSVALWDVHGNIIGYFGQEEKWKIEEYIPTEKPEEEEEREGDEDEELQQALEAEEDMTELMFEEEGFDVDYRHNTWEKTYLGKAYQDLRVQKRERKQPTNIPNLPYLTWEKTGQAPAGPYKSLETSDLRKMSVLKKPDFVVHPHKYFGQRTETPVETVPKLPSLTDGLKAAFDEKTLFPKYIMEFELKMKSVHGMMSASKKGRSSKNILAASKPNLSLQSKQSMNSISSKQSADNLSPKSRMKAGLQKVQGFPDMGKKGHLKPLGKTTTSETSSSSVHT</sequence>
<dbReference type="InterPro" id="IPR051242">
    <property type="entry name" value="WD-EF-hand_domain"/>
</dbReference>
<feature type="repeat" description="WD" evidence="3">
    <location>
        <begin position="582"/>
        <end position="609"/>
    </location>
</feature>
<accession>A0A6P5ADY0</accession>
<evidence type="ECO:0000256" key="4">
    <source>
        <dbReference type="SAM" id="MobiDB-lite"/>
    </source>
</evidence>
<dbReference type="InterPro" id="IPR015943">
    <property type="entry name" value="WD40/YVTN_repeat-like_dom_sf"/>
</dbReference>
<dbReference type="SMART" id="SM00320">
    <property type="entry name" value="WD40"/>
    <property type="match status" value="9"/>
</dbReference>
<evidence type="ECO:0000256" key="1">
    <source>
        <dbReference type="ARBA" id="ARBA00022574"/>
    </source>
</evidence>
<dbReference type="RefSeq" id="XP_019639986.1">
    <property type="nucleotide sequence ID" value="XM_019784427.1"/>
</dbReference>
<evidence type="ECO:0000313" key="7">
    <source>
        <dbReference type="RefSeq" id="XP_019639986.1"/>
    </source>
</evidence>
<dbReference type="GO" id="GO:0005509">
    <property type="term" value="F:calcium ion binding"/>
    <property type="evidence" value="ECO:0007669"/>
    <property type="project" value="InterPro"/>
</dbReference>
<dbReference type="SUPFAM" id="SSF50978">
    <property type="entry name" value="WD40 repeat-like"/>
    <property type="match status" value="2"/>
</dbReference>
<dbReference type="PANTHER" id="PTHR44324:SF1">
    <property type="entry name" value="WD REPEAT-CONTAINING PROTEIN 49"/>
    <property type="match status" value="1"/>
</dbReference>
<gene>
    <name evidence="7" type="primary">LOC109481821</name>
</gene>
<feature type="region of interest" description="Disordered" evidence="4">
    <location>
        <begin position="1111"/>
        <end position="1176"/>
    </location>
</feature>
<dbReference type="PROSITE" id="PS50294">
    <property type="entry name" value="WD_REPEATS_REGION"/>
    <property type="match status" value="2"/>
</dbReference>
<dbReference type="PANTHER" id="PTHR44324">
    <property type="entry name" value="WD40 REPEAT DOMAIN 95"/>
    <property type="match status" value="1"/>
</dbReference>